<protein>
    <submittedName>
        <fullName evidence="1">Uncharacterized protein</fullName>
    </submittedName>
</protein>
<organism evidence="1">
    <name type="scientific">Anguilla anguilla</name>
    <name type="common">European freshwater eel</name>
    <name type="synonym">Muraena anguilla</name>
    <dbReference type="NCBI Taxonomy" id="7936"/>
    <lineage>
        <taxon>Eukaryota</taxon>
        <taxon>Metazoa</taxon>
        <taxon>Chordata</taxon>
        <taxon>Craniata</taxon>
        <taxon>Vertebrata</taxon>
        <taxon>Euteleostomi</taxon>
        <taxon>Actinopterygii</taxon>
        <taxon>Neopterygii</taxon>
        <taxon>Teleostei</taxon>
        <taxon>Anguilliformes</taxon>
        <taxon>Anguillidae</taxon>
        <taxon>Anguilla</taxon>
    </lineage>
</organism>
<sequence>MHVAEDSYWGGYGYCCDRLASFHVWNFHTKHPNKCLEGTM</sequence>
<dbReference type="AlphaFoldDB" id="A0A0E9WGN6"/>
<reference evidence="1" key="1">
    <citation type="submission" date="2014-11" db="EMBL/GenBank/DDBJ databases">
        <authorList>
            <person name="Amaro Gonzalez C."/>
        </authorList>
    </citation>
    <scope>NUCLEOTIDE SEQUENCE</scope>
</reference>
<evidence type="ECO:0000313" key="1">
    <source>
        <dbReference type="EMBL" id="JAH89554.1"/>
    </source>
</evidence>
<name>A0A0E9WGN6_ANGAN</name>
<reference evidence="1" key="2">
    <citation type="journal article" date="2015" name="Fish Shellfish Immunol.">
        <title>Early steps in the European eel (Anguilla anguilla)-Vibrio vulnificus interaction in the gills: Role of the RtxA13 toxin.</title>
        <authorList>
            <person name="Callol A."/>
            <person name="Pajuelo D."/>
            <person name="Ebbesson L."/>
            <person name="Teles M."/>
            <person name="MacKenzie S."/>
            <person name="Amaro C."/>
        </authorList>
    </citation>
    <scope>NUCLEOTIDE SEQUENCE</scope>
</reference>
<accession>A0A0E9WGN6</accession>
<dbReference type="EMBL" id="GBXM01019023">
    <property type="protein sequence ID" value="JAH89554.1"/>
    <property type="molecule type" value="Transcribed_RNA"/>
</dbReference>
<proteinExistence type="predicted"/>